<dbReference type="GO" id="GO:0051920">
    <property type="term" value="F:peroxiredoxin activity"/>
    <property type="evidence" value="ECO:0007669"/>
    <property type="project" value="InterPro"/>
</dbReference>
<dbReference type="EMBL" id="CM001436">
    <property type="protein sequence ID" value="EHQ36066.1"/>
    <property type="molecule type" value="Genomic_DNA"/>
</dbReference>
<dbReference type="SUPFAM" id="SSF69118">
    <property type="entry name" value="AhpD-like"/>
    <property type="match status" value="1"/>
</dbReference>
<name>H1YZF7_9EURY</name>
<dbReference type="Proteomes" id="UP000005741">
    <property type="component" value="Chromosome"/>
</dbReference>
<organism evidence="2 3">
    <name type="scientific">Methanoplanus limicola DSM 2279</name>
    <dbReference type="NCBI Taxonomy" id="937775"/>
    <lineage>
        <taxon>Archaea</taxon>
        <taxon>Methanobacteriati</taxon>
        <taxon>Methanobacteriota</taxon>
        <taxon>Stenosarchaea group</taxon>
        <taxon>Methanomicrobia</taxon>
        <taxon>Methanomicrobiales</taxon>
        <taxon>Methanomicrobiaceae</taxon>
        <taxon>Methanoplanus</taxon>
    </lineage>
</organism>
<proteinExistence type="predicted"/>
<dbReference type="OrthoDB" id="116116at2157"/>
<accession>H1YZF7</accession>
<dbReference type="InterPro" id="IPR003779">
    <property type="entry name" value="CMD-like"/>
</dbReference>
<dbReference type="InParanoid" id="H1YZF7"/>
<sequence>MEPEKYQKGMKVLRTMGDPDGKMVAESLKTIEELAPGLSVSVVEFCYGDIYSRDGLDLKSREIASISALAVVGSKPQLMDHIFTGMVTGLTKREIQEILVQITVFAGFPAALNALQTAREAFELWDANAAGKQE</sequence>
<dbReference type="InterPro" id="IPR029032">
    <property type="entry name" value="AhpD-like"/>
</dbReference>
<dbReference type="HOGENOM" id="CLU_070025_2_1_2"/>
<feature type="domain" description="Carboxymuconolactone decarboxylase-like" evidence="1">
    <location>
        <begin position="42"/>
        <end position="120"/>
    </location>
</feature>
<evidence type="ECO:0000259" key="1">
    <source>
        <dbReference type="Pfam" id="PF02627"/>
    </source>
</evidence>
<keyword evidence="3" id="KW-1185">Reference proteome</keyword>
<reference evidence="2 3" key="1">
    <citation type="submission" date="2011-10" db="EMBL/GenBank/DDBJ databases">
        <title>The Improved High-Quality Draft genome of Methanoplanus limicola DSM 2279.</title>
        <authorList>
            <consortium name="US DOE Joint Genome Institute (JGI-PGF)"/>
            <person name="Lucas S."/>
            <person name="Copeland A."/>
            <person name="Lapidus A."/>
            <person name="Glavina del Rio T."/>
            <person name="Dalin E."/>
            <person name="Tice H."/>
            <person name="Bruce D."/>
            <person name="Goodwin L."/>
            <person name="Pitluck S."/>
            <person name="Peters L."/>
            <person name="Mikhailova N."/>
            <person name="Lu M."/>
            <person name="Kyrpides N."/>
            <person name="Mavromatis K."/>
            <person name="Ivanova N."/>
            <person name="Markowitz V."/>
            <person name="Cheng J.-F."/>
            <person name="Hugenholtz P."/>
            <person name="Woyke T."/>
            <person name="Wu D."/>
            <person name="Wirth R."/>
            <person name="Brambilla E.-M."/>
            <person name="Klenk H.-P."/>
            <person name="Eisen J.A."/>
        </authorList>
    </citation>
    <scope>NUCLEOTIDE SEQUENCE [LARGE SCALE GENOMIC DNA]</scope>
    <source>
        <strain evidence="2 3">DSM 2279</strain>
    </source>
</reference>
<dbReference type="Gene3D" id="1.20.1290.10">
    <property type="entry name" value="AhpD-like"/>
    <property type="match status" value="1"/>
</dbReference>
<gene>
    <name evidence="2" type="ORF">Metlim_1977</name>
</gene>
<dbReference type="PATRIC" id="fig|937775.9.peg.2214"/>
<dbReference type="InterPro" id="IPR052512">
    <property type="entry name" value="4CMD/NDH-1_regulator"/>
</dbReference>
<evidence type="ECO:0000313" key="3">
    <source>
        <dbReference type="Proteomes" id="UP000005741"/>
    </source>
</evidence>
<dbReference type="AlphaFoldDB" id="H1YZF7"/>
<protein>
    <submittedName>
        <fullName evidence="2">Carboxymuconolactone decarboxylase</fullName>
    </submittedName>
</protein>
<dbReference type="PANTHER" id="PTHR33570:SF10">
    <property type="entry name" value="GAMMA-CARBOXYMUCONOLACTONE DECARBOXYLASE"/>
    <property type="match status" value="1"/>
</dbReference>
<dbReference type="Pfam" id="PF02627">
    <property type="entry name" value="CMD"/>
    <property type="match status" value="1"/>
</dbReference>
<dbReference type="PANTHER" id="PTHR33570">
    <property type="entry name" value="4-CARBOXYMUCONOLACTONE DECARBOXYLASE FAMILY PROTEIN"/>
    <property type="match status" value="1"/>
</dbReference>
<dbReference type="RefSeq" id="WP_004078245.1">
    <property type="nucleotide sequence ID" value="NZ_CM001436.1"/>
</dbReference>
<dbReference type="STRING" id="937775.Metlim_1977"/>
<evidence type="ECO:0000313" key="2">
    <source>
        <dbReference type="EMBL" id="EHQ36066.1"/>
    </source>
</evidence>